<dbReference type="Proteomes" id="UP000106699">
    <property type="component" value="Segment"/>
</dbReference>
<dbReference type="KEGG" id="vg:2978986"/>
<proteinExistence type="predicted"/>
<organism evidence="1 2">
    <name type="scientific">lymphocystis disease virus-China</name>
    <dbReference type="NCBI Taxonomy" id="256729"/>
    <lineage>
        <taxon>Viruses</taxon>
        <taxon>Varidnaviria</taxon>
        <taxon>Bamfordvirae</taxon>
        <taxon>Nucleocytoviricota</taxon>
        <taxon>Megaviricetes</taxon>
        <taxon>Pimascovirales</taxon>
        <taxon>Pimascovirales incertae sedis</taxon>
        <taxon>Iridoviridae</taxon>
        <taxon>Alphairidovirinae</taxon>
        <taxon>Lymphocystivirus</taxon>
        <taxon>Lymphocystivirus paralichthys1</taxon>
        <taxon>Lymphocystis disease virus 2</taxon>
    </lineage>
</organism>
<keyword evidence="2" id="KW-1185">Reference proteome</keyword>
<evidence type="ECO:0000313" key="1">
    <source>
        <dbReference type="EMBL" id="AAU10876.1"/>
    </source>
</evidence>
<dbReference type="EMBL" id="AY380826">
    <property type="protein sequence ID" value="AAU10876.1"/>
    <property type="molecule type" value="Genomic_DNA"/>
</dbReference>
<reference evidence="1 2" key="1">
    <citation type="journal article" date="2004" name="J. Virol.">
        <title>Complete genome sequence of lymphocystis disease virus isolated from China.</title>
        <authorList>
            <person name="Zhang Q.Y."/>
            <person name="Xiao F."/>
            <person name="Xie J."/>
            <person name="Li Z.Q."/>
            <person name="Gui J.F."/>
        </authorList>
    </citation>
    <scope>NUCLEOTIDE SEQUENCE [LARGE SCALE GENOMIC DNA]</scope>
</reference>
<name>Q678I1_9VIRU</name>
<sequence>MSNSSYDNNPIFLATSLKNKQHSGVRSTIKQQSLGKIFLLFLYCSY</sequence>
<dbReference type="GeneID" id="2978986"/>
<dbReference type="RefSeq" id="YP_073537.1">
    <property type="nucleotide sequence ID" value="NC_005902.1"/>
</dbReference>
<accession>Q678I1</accession>
<evidence type="ECO:0000313" key="2">
    <source>
        <dbReference type="Proteomes" id="UP000106699"/>
    </source>
</evidence>
<protein>
    <submittedName>
        <fullName evidence="1">Uncharacterized protein</fullName>
    </submittedName>
</protein>